<dbReference type="InterPro" id="IPR036397">
    <property type="entry name" value="RNaseH_sf"/>
</dbReference>
<dbReference type="PROSITE" id="PS50994">
    <property type="entry name" value="INTEGRASE"/>
    <property type="match status" value="1"/>
</dbReference>
<dbReference type="EMBL" id="JBEUOH010000005">
    <property type="protein sequence ID" value="KAL0893517.1"/>
    <property type="molecule type" value="Genomic_DNA"/>
</dbReference>
<dbReference type="PANTHER" id="PTHR38681">
    <property type="entry name" value="RETROVIRUS-RELATED POL POLYPROTEIN FROM TRANSPOSON 412-LIKE PROTEIN-RELATED"/>
    <property type="match status" value="1"/>
</dbReference>
<organism evidence="4 11">
    <name type="scientific">Loxostege sticticalis</name>
    <name type="common">Beet webworm moth</name>
    <dbReference type="NCBI Taxonomy" id="481309"/>
    <lineage>
        <taxon>Eukaryota</taxon>
        <taxon>Metazoa</taxon>
        <taxon>Ecdysozoa</taxon>
        <taxon>Arthropoda</taxon>
        <taxon>Hexapoda</taxon>
        <taxon>Insecta</taxon>
        <taxon>Pterygota</taxon>
        <taxon>Neoptera</taxon>
        <taxon>Endopterygota</taxon>
        <taxon>Lepidoptera</taxon>
        <taxon>Glossata</taxon>
        <taxon>Ditrysia</taxon>
        <taxon>Pyraloidea</taxon>
        <taxon>Crambidae</taxon>
        <taxon>Pyraustinae</taxon>
        <taxon>Loxostege</taxon>
    </lineage>
</organism>
<comment type="caution">
    <text evidence="4">The sequence shown here is derived from an EMBL/GenBank/DDBJ whole genome shotgun (WGS) entry which is preliminary data.</text>
</comment>
<dbReference type="Gene3D" id="3.30.420.10">
    <property type="entry name" value="Ribonuclease H-like superfamily/Ribonuclease H"/>
    <property type="match status" value="1"/>
</dbReference>
<dbReference type="EMBL" id="JBEDNZ010000013">
    <property type="protein sequence ID" value="KAL0830450.1"/>
    <property type="molecule type" value="Genomic_DNA"/>
</dbReference>
<protein>
    <recommendedName>
        <fullName evidence="1">Integrase catalytic domain-containing protein</fullName>
    </recommendedName>
</protein>
<dbReference type="EMBL" id="JBEUOH010000006">
    <property type="protein sequence ID" value="KAL0893261.1"/>
    <property type="molecule type" value="Genomic_DNA"/>
</dbReference>
<accession>A0ABD0T761</accession>
<dbReference type="Proteomes" id="UP001549920">
    <property type="component" value="Unassembled WGS sequence"/>
</dbReference>
<dbReference type="EMBL" id="JBEDNZ010000007">
    <property type="protein sequence ID" value="KAL0840671.1"/>
    <property type="molecule type" value="Genomic_DNA"/>
</dbReference>
<dbReference type="AlphaFoldDB" id="A0ABD0T761"/>
<evidence type="ECO:0000313" key="8">
    <source>
        <dbReference type="EMBL" id="KAL0893516.1"/>
    </source>
</evidence>
<gene>
    <name evidence="6" type="ORF">ABMA27_007641</name>
    <name evidence="8" type="ORF">ABMA27_013712</name>
    <name evidence="9" type="ORF">ABMA27_013713</name>
    <name evidence="7" type="ORF">ABMA27_014860</name>
    <name evidence="3" type="ORF">ABMA28_002617</name>
    <name evidence="2" type="ORF">ABMA28_010071</name>
    <name evidence="5" type="ORF">ABMA28_015867</name>
    <name evidence="4" type="ORF">ABMA28_015973</name>
</gene>
<reference evidence="10 11" key="1">
    <citation type="submission" date="2024-06" db="EMBL/GenBank/DDBJ databases">
        <title>A chromosome-level genome assembly of beet webworm, Loxostege sticticalis.</title>
        <authorList>
            <person name="Zhang Y."/>
        </authorList>
    </citation>
    <scope>NUCLEOTIDE SEQUENCE [LARGE SCALE GENOMIC DNA]</scope>
    <source>
        <strain evidence="6">AQ026</strain>
        <strain evidence="4">AQ028</strain>
        <tissue evidence="4">Male pupae</tissue>
        <tissue evidence="6">Whole body</tissue>
    </source>
</reference>
<proteinExistence type="predicted"/>
<dbReference type="EMBL" id="JBEUOH010000020">
    <property type="protein sequence ID" value="KAL0869401.1"/>
    <property type="molecule type" value="Genomic_DNA"/>
</dbReference>
<dbReference type="InterPro" id="IPR012337">
    <property type="entry name" value="RNaseH-like_sf"/>
</dbReference>
<evidence type="ECO:0000313" key="2">
    <source>
        <dbReference type="EMBL" id="KAL0810754.1"/>
    </source>
</evidence>
<dbReference type="Pfam" id="PF00665">
    <property type="entry name" value="rve"/>
    <property type="match status" value="1"/>
</dbReference>
<evidence type="ECO:0000313" key="11">
    <source>
        <dbReference type="Proteomes" id="UP001549921"/>
    </source>
</evidence>
<dbReference type="SUPFAM" id="SSF53098">
    <property type="entry name" value="Ribonuclease H-like"/>
    <property type="match status" value="1"/>
</dbReference>
<evidence type="ECO:0000313" key="5">
    <source>
        <dbReference type="EMBL" id="KAL0840671.1"/>
    </source>
</evidence>
<dbReference type="EMBL" id="JBEUOH010000005">
    <property type="protein sequence ID" value="KAL0893516.1"/>
    <property type="molecule type" value="Genomic_DNA"/>
</dbReference>
<dbReference type="EMBL" id="JBEDNZ010000008">
    <property type="protein sequence ID" value="KAL0839201.1"/>
    <property type="molecule type" value="Genomic_DNA"/>
</dbReference>
<keyword evidence="10" id="KW-1185">Reference proteome</keyword>
<feature type="domain" description="Integrase catalytic" evidence="1">
    <location>
        <begin position="31"/>
        <end position="201"/>
    </location>
</feature>
<sequence length="342" mass="38963">MNSDVNKWAKSCINCQRAKVSRHTISEYETFQAAERFAHIHVDIVGPLPITEDGYRYCVTVIDRGTRWPEAFPIKDITASTVAKIIYEGWITRFGCPVKLTTDQGRQFESQLFNDLLKYLGVKRLRTTSYHAQANGLVERWHRSMKAALMARLHTGSWVSELPTVLFGLRAAGRSDSGVSAAEYVYGKPLRLPNDFFEATELGYDDATLENIRTAINNLKPISNLHRDNRKWFTHPDLHTCTHVFVRDDAVRKPLKTPYDGPYKVIKKGSKVFELQLPNRRTTISIDRLKPAYILNDTDNIVTSSVTVPSQQTVQSDTVNDTDHRKTRSGRIVKPPVRFVDN</sequence>
<evidence type="ECO:0000313" key="9">
    <source>
        <dbReference type="EMBL" id="KAL0893517.1"/>
    </source>
</evidence>
<evidence type="ECO:0000313" key="4">
    <source>
        <dbReference type="EMBL" id="KAL0839201.1"/>
    </source>
</evidence>
<evidence type="ECO:0000313" key="7">
    <source>
        <dbReference type="EMBL" id="KAL0893261.1"/>
    </source>
</evidence>
<evidence type="ECO:0000313" key="10">
    <source>
        <dbReference type="Proteomes" id="UP001549920"/>
    </source>
</evidence>
<name>A0ABD0T761_LOXSC</name>
<dbReference type="EMBL" id="JBEDNZ010000025">
    <property type="protein sequence ID" value="KAL0810754.1"/>
    <property type="molecule type" value="Genomic_DNA"/>
</dbReference>
<dbReference type="Proteomes" id="UP001549921">
    <property type="component" value="Unassembled WGS sequence"/>
</dbReference>
<dbReference type="PANTHER" id="PTHR38681:SF1">
    <property type="entry name" value="RETROVIRUS-RELATED POL POLYPROTEIN FROM TRANSPOSON 412-LIKE PROTEIN"/>
    <property type="match status" value="1"/>
</dbReference>
<evidence type="ECO:0000313" key="3">
    <source>
        <dbReference type="EMBL" id="KAL0830450.1"/>
    </source>
</evidence>
<dbReference type="InterPro" id="IPR001584">
    <property type="entry name" value="Integrase_cat-core"/>
</dbReference>
<evidence type="ECO:0000313" key="6">
    <source>
        <dbReference type="EMBL" id="KAL0869401.1"/>
    </source>
</evidence>
<evidence type="ECO:0000259" key="1">
    <source>
        <dbReference type="PROSITE" id="PS50994"/>
    </source>
</evidence>
<dbReference type="FunFam" id="3.30.420.10:FF:000032">
    <property type="entry name" value="Retrovirus-related Pol polyprotein from transposon 297-like Protein"/>
    <property type="match status" value="1"/>
</dbReference>